<dbReference type="RefSeq" id="WP_219200165.1">
    <property type="nucleotide sequence ID" value="NZ_JAHWQX010000001.1"/>
</dbReference>
<evidence type="ECO:0000313" key="3">
    <source>
        <dbReference type="Proteomes" id="UP001430804"/>
    </source>
</evidence>
<protein>
    <submittedName>
        <fullName evidence="2">DUF1178 family protein</fullName>
    </submittedName>
</protein>
<feature type="region of interest" description="Disordered" evidence="1">
    <location>
        <begin position="52"/>
        <end position="89"/>
    </location>
</feature>
<proteinExistence type="predicted"/>
<gene>
    <name evidence="2" type="ORF">KY465_04190</name>
</gene>
<dbReference type="EMBL" id="JAHWQX010000001">
    <property type="protein sequence ID" value="MBW3096471.1"/>
    <property type="molecule type" value="Genomic_DNA"/>
</dbReference>
<evidence type="ECO:0000313" key="2">
    <source>
        <dbReference type="EMBL" id="MBW3096471.1"/>
    </source>
</evidence>
<organism evidence="2 3">
    <name type="scientific">Pseudohoeflea coraliihabitans</name>
    <dbReference type="NCBI Taxonomy" id="2860393"/>
    <lineage>
        <taxon>Bacteria</taxon>
        <taxon>Pseudomonadati</taxon>
        <taxon>Pseudomonadota</taxon>
        <taxon>Alphaproteobacteria</taxon>
        <taxon>Hyphomicrobiales</taxon>
        <taxon>Rhizobiaceae</taxon>
        <taxon>Pseudohoeflea</taxon>
    </lineage>
</organism>
<name>A0ABS6WKJ5_9HYPH</name>
<feature type="compositionally biased region" description="Low complexity" evidence="1">
    <location>
        <begin position="60"/>
        <end position="70"/>
    </location>
</feature>
<reference evidence="2" key="1">
    <citation type="submission" date="2021-07" db="EMBL/GenBank/DDBJ databases">
        <title>Pseudohoeflea marina sp. nov. a polyhydroxyalcanoate-producing bacterium.</title>
        <authorList>
            <person name="Zheng W."/>
            <person name="Yu S."/>
            <person name="Huang Y."/>
        </authorList>
    </citation>
    <scope>NUCLEOTIDE SEQUENCE</scope>
    <source>
        <strain evidence="2">DP4N28-3</strain>
    </source>
</reference>
<evidence type="ECO:0000256" key="1">
    <source>
        <dbReference type="SAM" id="MobiDB-lite"/>
    </source>
</evidence>
<comment type="caution">
    <text evidence="2">The sequence shown here is derived from an EMBL/GenBank/DDBJ whole genome shotgun (WGS) entry which is preliminary data.</text>
</comment>
<dbReference type="InterPro" id="IPR009562">
    <property type="entry name" value="DUF1178"/>
</dbReference>
<feature type="compositionally biased region" description="Low complexity" evidence="1">
    <location>
        <begin position="80"/>
        <end position="89"/>
    </location>
</feature>
<dbReference type="Proteomes" id="UP001430804">
    <property type="component" value="Unassembled WGS sequence"/>
</dbReference>
<sequence length="169" mass="18145">MIRFSLNCEHAHQFEIWFASNDDFDRQRARKLVACPSCGSTNVEKALMAPAIATSRRRGSPGSRASEAGAVGAGSDTTKAAGASAPMAVAGAIDPRKAEMIKAVREVVRQVRAQSEDVGDRFPEEARRIHHGEAEERGIIGRASLEDAKALIEEGIEIAPLPTLPEDLN</sequence>
<keyword evidence="3" id="KW-1185">Reference proteome</keyword>
<dbReference type="Pfam" id="PF06676">
    <property type="entry name" value="DUF1178"/>
    <property type="match status" value="1"/>
</dbReference>
<accession>A0ABS6WKJ5</accession>
<dbReference type="PIRSF" id="PIRSF032131">
    <property type="entry name" value="UCP032131"/>
    <property type="match status" value="1"/>
</dbReference>